<dbReference type="STRING" id="576118.SAMN05216216_11090"/>
<dbReference type="OrthoDB" id="2224466at2"/>
<gene>
    <name evidence="1" type="ORF">SAMN05216216_11090</name>
</gene>
<dbReference type="RefSeq" id="WP_092986136.1">
    <property type="nucleotide sequence ID" value="NZ_FNFY01000010.1"/>
</dbReference>
<sequence>MMKPLTERYKRRETTTGDLNTPVTFYKKTDDDWMPGETTKEKLYFCMAEMYQASVKDYEIVNTTNAEYVITILIPAPRESYLPKYDHHFEVDELMYKDVVFNLQSIAPKDDLLKIVGVAYGS</sequence>
<proteinExistence type="predicted"/>
<organism evidence="1 2">
    <name type="scientific">Lacicoccus qingdaonensis</name>
    <dbReference type="NCBI Taxonomy" id="576118"/>
    <lineage>
        <taxon>Bacteria</taxon>
        <taxon>Bacillati</taxon>
        <taxon>Bacillota</taxon>
        <taxon>Bacilli</taxon>
        <taxon>Bacillales</taxon>
        <taxon>Salinicoccaceae</taxon>
        <taxon>Lacicoccus</taxon>
    </lineage>
</organism>
<accession>A0A1G9F2H1</accession>
<reference evidence="2" key="1">
    <citation type="submission" date="2016-10" db="EMBL/GenBank/DDBJ databases">
        <authorList>
            <person name="Varghese N."/>
            <person name="Submissions S."/>
        </authorList>
    </citation>
    <scope>NUCLEOTIDE SEQUENCE [LARGE SCALE GENOMIC DNA]</scope>
    <source>
        <strain evidence="2">CGMCC 1.8895</strain>
    </source>
</reference>
<dbReference type="Proteomes" id="UP000199008">
    <property type="component" value="Unassembled WGS sequence"/>
</dbReference>
<evidence type="ECO:0008006" key="3">
    <source>
        <dbReference type="Google" id="ProtNLM"/>
    </source>
</evidence>
<dbReference type="AlphaFoldDB" id="A0A1G9F2H1"/>
<evidence type="ECO:0000313" key="2">
    <source>
        <dbReference type="Proteomes" id="UP000199008"/>
    </source>
</evidence>
<dbReference type="EMBL" id="FNFY01000010">
    <property type="protein sequence ID" value="SDK82520.1"/>
    <property type="molecule type" value="Genomic_DNA"/>
</dbReference>
<evidence type="ECO:0000313" key="1">
    <source>
        <dbReference type="EMBL" id="SDK82520.1"/>
    </source>
</evidence>
<name>A0A1G9F2H1_9BACL</name>
<protein>
    <recommendedName>
        <fullName evidence="3">Phage head-tail joining protein</fullName>
    </recommendedName>
</protein>
<keyword evidence="2" id="KW-1185">Reference proteome</keyword>